<accession>A0A645GU33</accession>
<feature type="compositionally biased region" description="Low complexity" evidence="1">
    <location>
        <begin position="130"/>
        <end position="144"/>
    </location>
</feature>
<dbReference type="AlphaFoldDB" id="A0A645GU33"/>
<protein>
    <submittedName>
        <fullName evidence="2">Uncharacterized protein</fullName>
    </submittedName>
</protein>
<proteinExistence type="predicted"/>
<organism evidence="2">
    <name type="scientific">bioreactor metagenome</name>
    <dbReference type="NCBI Taxonomy" id="1076179"/>
    <lineage>
        <taxon>unclassified sequences</taxon>
        <taxon>metagenomes</taxon>
        <taxon>ecological metagenomes</taxon>
    </lineage>
</organism>
<name>A0A645GU33_9ZZZZ</name>
<dbReference type="EMBL" id="VSSQ01079893">
    <property type="protein sequence ID" value="MPN29279.1"/>
    <property type="molecule type" value="Genomic_DNA"/>
</dbReference>
<feature type="region of interest" description="Disordered" evidence="1">
    <location>
        <begin position="100"/>
        <end position="144"/>
    </location>
</feature>
<comment type="caution">
    <text evidence="2">The sequence shown here is derived from an EMBL/GenBank/DDBJ whole genome shotgun (WGS) entry which is preliminary data.</text>
</comment>
<reference evidence="2" key="1">
    <citation type="submission" date="2019-08" db="EMBL/GenBank/DDBJ databases">
        <authorList>
            <person name="Kucharzyk K."/>
            <person name="Murdoch R.W."/>
            <person name="Higgins S."/>
            <person name="Loffler F."/>
        </authorList>
    </citation>
    <scope>NUCLEOTIDE SEQUENCE</scope>
</reference>
<evidence type="ECO:0000313" key="2">
    <source>
        <dbReference type="EMBL" id="MPN29279.1"/>
    </source>
</evidence>
<gene>
    <name evidence="2" type="ORF">SDC9_176731</name>
</gene>
<sequence>MGANATRPIRSFGRASMNLAISSFAVPMRSLTFPLASAAESSASVRYPGGTSMARILPERSMAMMMSIPFARRRICSVPSRGAASASTIITPPRAYSRNGIILRRRERPADIRNGRSEGTASVGDGLNQARNSTSASTSRSRNI</sequence>
<evidence type="ECO:0000256" key="1">
    <source>
        <dbReference type="SAM" id="MobiDB-lite"/>
    </source>
</evidence>